<proteinExistence type="inferred from homology"/>
<evidence type="ECO:0000313" key="14">
    <source>
        <dbReference type="EMBL" id="KWZ82554.1"/>
    </source>
</evidence>
<dbReference type="PROSITE" id="PS51217">
    <property type="entry name" value="UVRD_HELICASE_CTER"/>
    <property type="match status" value="1"/>
</dbReference>
<keyword evidence="6" id="KW-0238">DNA-binding</keyword>
<dbReference type="GO" id="GO:0005829">
    <property type="term" value="C:cytosol"/>
    <property type="evidence" value="ECO:0007669"/>
    <property type="project" value="TreeGrafter"/>
</dbReference>
<dbReference type="GO" id="GO:0043138">
    <property type="term" value="F:3'-5' DNA helicase activity"/>
    <property type="evidence" value="ECO:0007669"/>
    <property type="project" value="UniProtKB-EC"/>
</dbReference>
<name>A0A133KSK5_HEYCO</name>
<reference evidence="15" key="1">
    <citation type="submission" date="2016-01" db="EMBL/GenBank/DDBJ databases">
        <authorList>
            <person name="Mitreva M."/>
            <person name="Pepin K.H."/>
            <person name="Mihindukulasuriya K.A."/>
            <person name="Fulton R."/>
            <person name="Fronick C."/>
            <person name="O'Laughlin M."/>
            <person name="Miner T."/>
            <person name="Herter B."/>
            <person name="Rosa B.A."/>
            <person name="Cordes M."/>
            <person name="Tomlinson C."/>
            <person name="Wollam A."/>
            <person name="Palsikar V.B."/>
            <person name="Mardis E.R."/>
            <person name="Wilson R.K."/>
        </authorList>
    </citation>
    <scope>NUCLEOTIDE SEQUENCE [LARGE SCALE GENOMIC DNA]</scope>
    <source>
        <strain evidence="15">GED7749B</strain>
    </source>
</reference>
<keyword evidence="5 11" id="KW-0067">ATP-binding</keyword>
<evidence type="ECO:0000313" key="15">
    <source>
        <dbReference type="Proteomes" id="UP000070376"/>
    </source>
</evidence>
<feature type="domain" description="UvrD-like helicase C-terminal" evidence="13">
    <location>
        <begin position="314"/>
        <end position="576"/>
    </location>
</feature>
<gene>
    <name evidence="14" type="ORF">HMPREF3213_01718</name>
</gene>
<evidence type="ECO:0000256" key="9">
    <source>
        <dbReference type="ARBA" id="ARBA00034808"/>
    </source>
</evidence>
<dbReference type="Gene3D" id="1.10.10.160">
    <property type="match status" value="1"/>
</dbReference>
<evidence type="ECO:0000256" key="8">
    <source>
        <dbReference type="ARBA" id="ARBA00034617"/>
    </source>
</evidence>
<dbReference type="GO" id="GO:0003677">
    <property type="term" value="F:DNA binding"/>
    <property type="evidence" value="ECO:0007669"/>
    <property type="project" value="UniProtKB-KW"/>
</dbReference>
<protein>
    <recommendedName>
        <fullName evidence="9">DNA 3'-5' helicase</fullName>
        <ecNumber evidence="9">5.6.2.4</ecNumber>
    </recommendedName>
</protein>
<dbReference type="PANTHER" id="PTHR11070">
    <property type="entry name" value="UVRD / RECB / PCRA DNA HELICASE FAMILY MEMBER"/>
    <property type="match status" value="1"/>
</dbReference>
<dbReference type="Gene3D" id="1.10.486.10">
    <property type="entry name" value="PCRA, domain 4"/>
    <property type="match status" value="1"/>
</dbReference>
<feature type="binding site" evidence="11">
    <location>
        <begin position="52"/>
        <end position="59"/>
    </location>
    <ligand>
        <name>ATP</name>
        <dbReference type="ChEBI" id="CHEBI:30616"/>
    </ligand>
</feature>
<keyword evidence="4 11" id="KW-0347">Helicase</keyword>
<dbReference type="GO" id="GO:0000725">
    <property type="term" value="P:recombinational repair"/>
    <property type="evidence" value="ECO:0007669"/>
    <property type="project" value="TreeGrafter"/>
</dbReference>
<comment type="caution">
    <text evidence="14">The sequence shown here is derived from an EMBL/GenBank/DDBJ whole genome shotgun (WGS) entry which is preliminary data.</text>
</comment>
<dbReference type="PANTHER" id="PTHR11070:SF2">
    <property type="entry name" value="ATP-DEPENDENT DNA HELICASE SRS2"/>
    <property type="match status" value="1"/>
</dbReference>
<dbReference type="Pfam" id="PF13361">
    <property type="entry name" value="UvrD_C"/>
    <property type="match status" value="1"/>
</dbReference>
<feature type="domain" description="UvrD-like helicase ATP-binding" evidence="12">
    <location>
        <begin position="31"/>
        <end position="313"/>
    </location>
</feature>
<dbReference type="Proteomes" id="UP000070376">
    <property type="component" value="Unassembled WGS sequence"/>
</dbReference>
<dbReference type="SUPFAM" id="SSF52540">
    <property type="entry name" value="P-loop containing nucleoside triphosphate hydrolases"/>
    <property type="match status" value="1"/>
</dbReference>
<dbReference type="PROSITE" id="PS51198">
    <property type="entry name" value="UVRD_HELICASE_ATP_BIND"/>
    <property type="match status" value="1"/>
</dbReference>
<dbReference type="InterPro" id="IPR027417">
    <property type="entry name" value="P-loop_NTPase"/>
</dbReference>
<organism evidence="14 15">
    <name type="scientific">Heyndrickxia coagulans</name>
    <name type="common">Weizmannia coagulans</name>
    <dbReference type="NCBI Taxonomy" id="1398"/>
    <lineage>
        <taxon>Bacteria</taxon>
        <taxon>Bacillati</taxon>
        <taxon>Bacillota</taxon>
        <taxon>Bacilli</taxon>
        <taxon>Bacillales</taxon>
        <taxon>Bacillaceae</taxon>
        <taxon>Heyndrickxia</taxon>
    </lineage>
</organism>
<dbReference type="CDD" id="cd17932">
    <property type="entry name" value="DEXQc_UvrD"/>
    <property type="match status" value="1"/>
</dbReference>
<comment type="similarity">
    <text evidence="1">Belongs to the helicase family. UvrD subfamily.</text>
</comment>
<dbReference type="Gene3D" id="3.40.50.300">
    <property type="entry name" value="P-loop containing nucleotide triphosphate hydrolases"/>
    <property type="match status" value="2"/>
</dbReference>
<dbReference type="GO" id="GO:0005524">
    <property type="term" value="F:ATP binding"/>
    <property type="evidence" value="ECO:0007669"/>
    <property type="project" value="UniProtKB-UniRule"/>
</dbReference>
<dbReference type="InterPro" id="IPR000212">
    <property type="entry name" value="DNA_helicase_UvrD/REP"/>
</dbReference>
<evidence type="ECO:0000256" key="11">
    <source>
        <dbReference type="PROSITE-ProRule" id="PRU00560"/>
    </source>
</evidence>
<dbReference type="InterPro" id="IPR013986">
    <property type="entry name" value="DExx_box_DNA_helicase_dom_sf"/>
</dbReference>
<accession>A0A133KSK5</accession>
<dbReference type="InterPro" id="IPR014016">
    <property type="entry name" value="UvrD-like_ATP-bd"/>
</dbReference>
<sequence>MLLLNQSIWNGAMAMDTKQDFFTRKKEESGIVLNAVQQEAVKQTEGPLLLLASPGSGKTTTIIMRIGYLIEEKGVAPARIKAITFSRAAAADMKDRFQKLFPNLPPVDFSTIHSLAFELVRVFFRRTNVPFLLIEGEAGPYQKKKILRNVYKAIHGEKITEDQLEELQTYISYIKNKMIPPAKWGKVATSVPEAARILKEYETFKKQGTGQLLLDFDDMLTYANEILRRDPDLLRMYQGRYDYVLTDESQDTSMVQHAIVEKLVRRHRNLCVVADDDQSIYSWRGAEPSYLLNFKKVYPDAKILFMEQNYRSSQEVVTAANLFIKRNKHRYDKNMFTENPPAGPIRFVRLPDYKYQAKYLAQNIVVSENFSEIAVLYRNNMSSIALINEFDREGIPFYLKDTDNRFFSHWVVQDILNVMRLTFTDKRADILAQVHSKLDGYITKQQMEAVKGIHNNQSVFDNLVRYANLKDYQVQKVRKVKETLREMRGMPPLDAIQVIRDRLGYEKALENMCKKFGFRKEYLIGVLNTLEDIADTLVTMEEFAARLKHLAHILKTAKGNKGRHAVTLSTFHSSKGLEFEKVYMIDLVDGIIPGNDEKEDDLLMEESVRLFYVAMTRAKKSLEMVSYEKRNGSRAMDSPFVAAVKGIVNSVEKAGKTKPDIEVARIGKKTVSIPQNPNAIKDASAFVAGKKIQHRVFGHGEIVDIDGDTLAIRFEKRTIKLSALTCIEKGLLEEADL</sequence>
<evidence type="ECO:0000256" key="3">
    <source>
        <dbReference type="ARBA" id="ARBA00022801"/>
    </source>
</evidence>
<evidence type="ECO:0000256" key="6">
    <source>
        <dbReference type="ARBA" id="ARBA00023125"/>
    </source>
</evidence>
<comment type="catalytic activity">
    <reaction evidence="8">
        <text>Couples ATP hydrolysis with the unwinding of duplex DNA by translocating in the 3'-5' direction.</text>
        <dbReference type="EC" id="5.6.2.4"/>
    </reaction>
</comment>
<dbReference type="GO" id="GO:0033202">
    <property type="term" value="C:DNA helicase complex"/>
    <property type="evidence" value="ECO:0007669"/>
    <property type="project" value="TreeGrafter"/>
</dbReference>
<comment type="catalytic activity">
    <reaction evidence="10">
        <text>ATP + H2O = ADP + phosphate + H(+)</text>
        <dbReference type="Rhea" id="RHEA:13065"/>
        <dbReference type="ChEBI" id="CHEBI:15377"/>
        <dbReference type="ChEBI" id="CHEBI:15378"/>
        <dbReference type="ChEBI" id="CHEBI:30616"/>
        <dbReference type="ChEBI" id="CHEBI:43474"/>
        <dbReference type="ChEBI" id="CHEBI:456216"/>
        <dbReference type="EC" id="5.6.2.4"/>
    </reaction>
</comment>
<evidence type="ECO:0000259" key="13">
    <source>
        <dbReference type="PROSITE" id="PS51217"/>
    </source>
</evidence>
<dbReference type="InterPro" id="IPR014017">
    <property type="entry name" value="DNA_helicase_UvrD-like_C"/>
</dbReference>
<dbReference type="AlphaFoldDB" id="A0A133KSK5"/>
<keyword evidence="7" id="KW-0413">Isomerase</keyword>
<dbReference type="Pfam" id="PF00580">
    <property type="entry name" value="UvrD-helicase"/>
    <property type="match status" value="1"/>
</dbReference>
<keyword evidence="3 11" id="KW-0378">Hydrolase</keyword>
<dbReference type="GO" id="GO:0016887">
    <property type="term" value="F:ATP hydrolysis activity"/>
    <property type="evidence" value="ECO:0007669"/>
    <property type="project" value="RHEA"/>
</dbReference>
<evidence type="ECO:0000256" key="5">
    <source>
        <dbReference type="ARBA" id="ARBA00022840"/>
    </source>
</evidence>
<evidence type="ECO:0000256" key="4">
    <source>
        <dbReference type="ARBA" id="ARBA00022806"/>
    </source>
</evidence>
<evidence type="ECO:0000256" key="7">
    <source>
        <dbReference type="ARBA" id="ARBA00023235"/>
    </source>
</evidence>
<evidence type="ECO:0000259" key="12">
    <source>
        <dbReference type="PROSITE" id="PS51198"/>
    </source>
</evidence>
<evidence type="ECO:0000256" key="10">
    <source>
        <dbReference type="ARBA" id="ARBA00048988"/>
    </source>
</evidence>
<evidence type="ECO:0000256" key="2">
    <source>
        <dbReference type="ARBA" id="ARBA00022741"/>
    </source>
</evidence>
<dbReference type="EC" id="5.6.2.4" evidence="9"/>
<evidence type="ECO:0000256" key="1">
    <source>
        <dbReference type="ARBA" id="ARBA00009922"/>
    </source>
</evidence>
<keyword evidence="2 11" id="KW-0547">Nucleotide-binding</keyword>
<dbReference type="PATRIC" id="fig|1398.22.peg.1725"/>
<dbReference type="EMBL" id="LRPN01000054">
    <property type="protein sequence ID" value="KWZ82554.1"/>
    <property type="molecule type" value="Genomic_DNA"/>
</dbReference>